<reference evidence="2" key="1">
    <citation type="submission" date="2020-11" db="EMBL/GenBank/DDBJ databases">
        <authorList>
            <consortium name="DOE Joint Genome Institute"/>
            <person name="Ahrendt S."/>
            <person name="Riley R."/>
            <person name="Andreopoulos W."/>
            <person name="Labutti K."/>
            <person name="Pangilinan J."/>
            <person name="Ruiz-Duenas F.J."/>
            <person name="Barrasa J.M."/>
            <person name="Sanchez-Garcia M."/>
            <person name="Camarero S."/>
            <person name="Miyauchi S."/>
            <person name="Serrano A."/>
            <person name="Linde D."/>
            <person name="Babiker R."/>
            <person name="Drula E."/>
            <person name="Ayuso-Fernandez I."/>
            <person name="Pacheco R."/>
            <person name="Padilla G."/>
            <person name="Ferreira P."/>
            <person name="Barriuso J."/>
            <person name="Kellner H."/>
            <person name="Castanera R."/>
            <person name="Alfaro M."/>
            <person name="Ramirez L."/>
            <person name="Pisabarro A.G."/>
            <person name="Kuo A."/>
            <person name="Tritt A."/>
            <person name="Lipzen A."/>
            <person name="He G."/>
            <person name="Yan M."/>
            <person name="Ng V."/>
            <person name="Cullen D."/>
            <person name="Martin F."/>
            <person name="Rosso M.-N."/>
            <person name="Henrissat B."/>
            <person name="Hibbett D."/>
            <person name="Martinez A.T."/>
            <person name="Grigoriev I.V."/>
        </authorList>
    </citation>
    <scope>NUCLEOTIDE SEQUENCE</scope>
    <source>
        <strain evidence="2">CIRM-BRFM 674</strain>
    </source>
</reference>
<accession>A0A9P5Z5R9</accession>
<evidence type="ECO:0000313" key="2">
    <source>
        <dbReference type="EMBL" id="KAF9481153.1"/>
    </source>
</evidence>
<keyword evidence="3" id="KW-1185">Reference proteome</keyword>
<feature type="compositionally biased region" description="Basic and acidic residues" evidence="1">
    <location>
        <begin position="130"/>
        <end position="139"/>
    </location>
</feature>
<protein>
    <submittedName>
        <fullName evidence="2">Uncharacterized protein</fullName>
    </submittedName>
</protein>
<dbReference type="EMBL" id="MU155183">
    <property type="protein sequence ID" value="KAF9481153.1"/>
    <property type="molecule type" value="Genomic_DNA"/>
</dbReference>
<comment type="caution">
    <text evidence="2">The sequence shown here is derived from an EMBL/GenBank/DDBJ whole genome shotgun (WGS) entry which is preliminary data.</text>
</comment>
<proteinExistence type="predicted"/>
<feature type="region of interest" description="Disordered" evidence="1">
    <location>
        <begin position="79"/>
        <end position="113"/>
    </location>
</feature>
<feature type="compositionally biased region" description="Low complexity" evidence="1">
    <location>
        <begin position="94"/>
        <end position="104"/>
    </location>
</feature>
<sequence length="236" mass="26064">MPSIDEVREGLTVLTIRTPSPSPPPCASTLVTEDTPQVDTFLQSRHVPTYSTARLIPSISFSGTHFSFNKDEGRYFSESSIDPVSHLPTPLPSPSEFSSRASSEPPSPHRPRRSFAEQLESALLVIAERNSRAARSESRHGRRGRSPARRERGGDEYTTRRGRSRSSTACRACYTIMYGSRDASFLESTAHRVNCPARLECSAPFGFGYSQGEKLSPFGPYHQLPSLPLGYTGRVN</sequence>
<dbReference type="AlphaFoldDB" id="A0A9P5Z5R9"/>
<evidence type="ECO:0000313" key="3">
    <source>
        <dbReference type="Proteomes" id="UP000807469"/>
    </source>
</evidence>
<evidence type="ECO:0000256" key="1">
    <source>
        <dbReference type="SAM" id="MobiDB-lite"/>
    </source>
</evidence>
<dbReference type="Proteomes" id="UP000807469">
    <property type="component" value="Unassembled WGS sequence"/>
</dbReference>
<name>A0A9P5Z5R9_9AGAR</name>
<gene>
    <name evidence="2" type="ORF">BDN70DRAFT_876776</name>
</gene>
<feature type="region of interest" description="Disordered" evidence="1">
    <location>
        <begin position="130"/>
        <end position="163"/>
    </location>
</feature>
<organism evidence="2 3">
    <name type="scientific">Pholiota conissans</name>
    <dbReference type="NCBI Taxonomy" id="109636"/>
    <lineage>
        <taxon>Eukaryota</taxon>
        <taxon>Fungi</taxon>
        <taxon>Dikarya</taxon>
        <taxon>Basidiomycota</taxon>
        <taxon>Agaricomycotina</taxon>
        <taxon>Agaricomycetes</taxon>
        <taxon>Agaricomycetidae</taxon>
        <taxon>Agaricales</taxon>
        <taxon>Agaricineae</taxon>
        <taxon>Strophariaceae</taxon>
        <taxon>Pholiota</taxon>
    </lineage>
</organism>
<feature type="compositionally biased region" description="Basic and acidic residues" evidence="1">
    <location>
        <begin position="148"/>
        <end position="159"/>
    </location>
</feature>